<keyword evidence="9" id="KW-1185">Reference proteome</keyword>
<comment type="cofactor">
    <cofactor evidence="7">
        <name>Zn(2+)</name>
        <dbReference type="ChEBI" id="CHEBI:29105"/>
    </cofactor>
    <text evidence="7">Binds 1 zinc ion per subunit.</text>
</comment>
<dbReference type="PANTHER" id="PTHR43175">
    <property type="entry name" value="CARBONIC ANHYDRASE"/>
    <property type="match status" value="1"/>
</dbReference>
<evidence type="ECO:0000256" key="3">
    <source>
        <dbReference type="ARBA" id="ARBA00022723"/>
    </source>
</evidence>
<gene>
    <name evidence="8" type="ORF">BJ963_003423</name>
</gene>
<feature type="binding site" evidence="7">
    <location>
        <position position="34"/>
    </location>
    <ligand>
        <name>Zn(2+)</name>
        <dbReference type="ChEBI" id="CHEBI:29105"/>
    </ligand>
</feature>
<dbReference type="EMBL" id="JACCBJ010000001">
    <property type="protein sequence ID" value="NYD75904.1"/>
    <property type="molecule type" value="Genomic_DNA"/>
</dbReference>
<keyword evidence="4 7" id="KW-0862">Zinc</keyword>
<organism evidence="8 9">
    <name type="scientific">Leifsonia soli</name>
    <dbReference type="NCBI Taxonomy" id="582665"/>
    <lineage>
        <taxon>Bacteria</taxon>
        <taxon>Bacillati</taxon>
        <taxon>Actinomycetota</taxon>
        <taxon>Actinomycetes</taxon>
        <taxon>Micrococcales</taxon>
        <taxon>Microbacteriaceae</taxon>
        <taxon>Leifsonia</taxon>
    </lineage>
</organism>
<evidence type="ECO:0000256" key="1">
    <source>
        <dbReference type="ARBA" id="ARBA00006217"/>
    </source>
</evidence>
<feature type="binding site" evidence="7">
    <location>
        <position position="36"/>
    </location>
    <ligand>
        <name>Zn(2+)</name>
        <dbReference type="ChEBI" id="CHEBI:29105"/>
    </ligand>
</feature>
<comment type="catalytic activity">
    <reaction evidence="6">
        <text>hydrogencarbonate + H(+) = CO2 + H2O</text>
        <dbReference type="Rhea" id="RHEA:10748"/>
        <dbReference type="ChEBI" id="CHEBI:15377"/>
        <dbReference type="ChEBI" id="CHEBI:15378"/>
        <dbReference type="ChEBI" id="CHEBI:16526"/>
        <dbReference type="ChEBI" id="CHEBI:17544"/>
        <dbReference type="EC" id="4.2.1.1"/>
    </reaction>
</comment>
<name>A0A852T5R0_9MICO</name>
<comment type="similarity">
    <text evidence="1">Belongs to the beta-class carbonic anhydrase family.</text>
</comment>
<sequence>MSITDDALRANATLAEEYRPTGGPPAPTIAVVTCADPRLSGVVRLMGLPDADVDLIRNVGTVIDDDTMRSLIVSTRMLGTSEILIINHDDCGLSRFSGDDLVERLRAETGSYPIAPAQFFTFTDAEQNTREQVRKVRSHPWISSEIPVRGFLFGVQTGRLTEVLVEDAAGTAVS</sequence>
<evidence type="ECO:0000256" key="6">
    <source>
        <dbReference type="ARBA" id="ARBA00048348"/>
    </source>
</evidence>
<evidence type="ECO:0000313" key="8">
    <source>
        <dbReference type="EMBL" id="NYD75904.1"/>
    </source>
</evidence>
<proteinExistence type="inferred from homology"/>
<dbReference type="Gene3D" id="3.40.1050.10">
    <property type="entry name" value="Carbonic anhydrase"/>
    <property type="match status" value="1"/>
</dbReference>
<dbReference type="Pfam" id="PF00484">
    <property type="entry name" value="Pro_CA"/>
    <property type="match status" value="1"/>
</dbReference>
<dbReference type="PANTHER" id="PTHR43175:SF3">
    <property type="entry name" value="CARBON DISULFIDE HYDROLASE"/>
    <property type="match status" value="1"/>
</dbReference>
<keyword evidence="8" id="KW-0456">Lyase</keyword>
<dbReference type="RefSeq" id="WP_179457691.1">
    <property type="nucleotide sequence ID" value="NZ_BAAAPX010000001.1"/>
</dbReference>
<accession>A0A852T5R0</accession>
<protein>
    <recommendedName>
        <fullName evidence="2">carbonic anhydrase</fullName>
        <ecNumber evidence="2">4.2.1.1</ecNumber>
    </recommendedName>
</protein>
<dbReference type="SUPFAM" id="SSF53056">
    <property type="entry name" value="beta-carbonic anhydrase, cab"/>
    <property type="match status" value="1"/>
</dbReference>
<dbReference type="InterPro" id="IPR036874">
    <property type="entry name" value="Carbonic_anhydrase_sf"/>
</dbReference>
<dbReference type="InterPro" id="IPR001765">
    <property type="entry name" value="Carbonic_anhydrase"/>
</dbReference>
<dbReference type="GO" id="GO:0008270">
    <property type="term" value="F:zinc ion binding"/>
    <property type="evidence" value="ECO:0007669"/>
    <property type="project" value="InterPro"/>
</dbReference>
<dbReference type="CDD" id="cd03379">
    <property type="entry name" value="beta_CA_cladeD"/>
    <property type="match status" value="1"/>
</dbReference>
<evidence type="ECO:0000313" key="9">
    <source>
        <dbReference type="Proteomes" id="UP000589620"/>
    </source>
</evidence>
<evidence type="ECO:0000256" key="2">
    <source>
        <dbReference type="ARBA" id="ARBA00012925"/>
    </source>
</evidence>
<comment type="caution">
    <text evidence="8">The sequence shown here is derived from an EMBL/GenBank/DDBJ whole genome shotgun (WGS) entry which is preliminary data.</text>
</comment>
<feature type="binding site" evidence="7">
    <location>
        <position position="88"/>
    </location>
    <ligand>
        <name>Zn(2+)</name>
        <dbReference type="ChEBI" id="CHEBI:29105"/>
    </ligand>
</feature>
<reference evidence="8 9" key="1">
    <citation type="submission" date="2020-07" db="EMBL/GenBank/DDBJ databases">
        <title>Sequencing the genomes of 1000 actinobacteria strains.</title>
        <authorList>
            <person name="Klenk H.-P."/>
        </authorList>
    </citation>
    <scope>NUCLEOTIDE SEQUENCE [LARGE SCALE GENOMIC DNA]</scope>
    <source>
        <strain evidence="8 9">DSM 23871</strain>
    </source>
</reference>
<dbReference type="GO" id="GO:0004089">
    <property type="term" value="F:carbonate dehydratase activity"/>
    <property type="evidence" value="ECO:0007669"/>
    <property type="project" value="UniProtKB-EC"/>
</dbReference>
<dbReference type="EC" id="4.2.1.1" evidence="2"/>
<evidence type="ECO:0000256" key="7">
    <source>
        <dbReference type="PIRSR" id="PIRSR601765-1"/>
    </source>
</evidence>
<dbReference type="SMART" id="SM00947">
    <property type="entry name" value="Pro_CA"/>
    <property type="match status" value="1"/>
</dbReference>
<evidence type="ECO:0000256" key="5">
    <source>
        <dbReference type="ARBA" id="ARBA00024993"/>
    </source>
</evidence>
<feature type="binding site" evidence="7">
    <location>
        <position position="91"/>
    </location>
    <ligand>
        <name>Zn(2+)</name>
        <dbReference type="ChEBI" id="CHEBI:29105"/>
    </ligand>
</feature>
<dbReference type="AlphaFoldDB" id="A0A852T5R0"/>
<comment type="function">
    <text evidence="5">Catalyzes the reversible hydration of carbon dioxide to form bicarbonate.</text>
</comment>
<keyword evidence="3 7" id="KW-0479">Metal-binding</keyword>
<dbReference type="Proteomes" id="UP000589620">
    <property type="component" value="Unassembled WGS sequence"/>
</dbReference>
<evidence type="ECO:0000256" key="4">
    <source>
        <dbReference type="ARBA" id="ARBA00022833"/>
    </source>
</evidence>